<dbReference type="PIRSF" id="PIRSF016184">
    <property type="entry name" value="PhzC_PhzF"/>
    <property type="match status" value="1"/>
</dbReference>
<keyword evidence="2" id="KW-0413">Isomerase</keyword>
<evidence type="ECO:0000313" key="3">
    <source>
        <dbReference type="EMBL" id="TWJ08614.1"/>
    </source>
</evidence>
<dbReference type="PANTHER" id="PTHR13774">
    <property type="entry name" value="PHENAZINE BIOSYNTHESIS PROTEIN"/>
    <property type="match status" value="1"/>
</dbReference>
<gene>
    <name evidence="3" type="ORF">JN10_0229</name>
</gene>
<dbReference type="GO" id="GO:0005737">
    <property type="term" value="C:cytoplasm"/>
    <property type="evidence" value="ECO:0007669"/>
    <property type="project" value="TreeGrafter"/>
</dbReference>
<dbReference type="Proteomes" id="UP000320547">
    <property type="component" value="Unassembled WGS sequence"/>
</dbReference>
<evidence type="ECO:0000313" key="4">
    <source>
        <dbReference type="Proteomes" id="UP000320547"/>
    </source>
</evidence>
<protein>
    <submittedName>
        <fullName evidence="3">PhzF family phenazine biosynthesis protein</fullName>
    </submittedName>
</protein>
<evidence type="ECO:0000256" key="2">
    <source>
        <dbReference type="ARBA" id="ARBA00023235"/>
    </source>
</evidence>
<dbReference type="AlphaFoldDB" id="A0A562USL0"/>
<dbReference type="STRING" id="476157.GCA_001663155_00513"/>
<dbReference type="Pfam" id="PF02567">
    <property type="entry name" value="PhzC-PhzF"/>
    <property type="match status" value="1"/>
</dbReference>
<evidence type="ECO:0000256" key="1">
    <source>
        <dbReference type="ARBA" id="ARBA00008270"/>
    </source>
</evidence>
<accession>A0A562USL0</accession>
<dbReference type="EMBL" id="VLLK01000001">
    <property type="protein sequence ID" value="TWJ08614.1"/>
    <property type="molecule type" value="Genomic_DNA"/>
</dbReference>
<sequence>MIERDTIAFIDAFAGEDARGNLAAVVELDAFPDDGELQAQAAVIGAPATAFLRGRATQDAFDVRWFSPEQEILLCGHGALAAGHVALSQTHAQSVNLHTASGKVLGISNSGPDPSYELSLPALPSQPHEWPELIAALGAEPRELRWNPAGYALAIYDRPEQVAGLKPDMSGLENQGKVQITASAAGSLHGRESDITSRVFSGTGREDAATGSAHAVLTPYWSQRLGTPQLRAFQASARGGVFVCRMTADQVVLSGRCREAPDAI</sequence>
<dbReference type="RefSeq" id="WP_067596988.1">
    <property type="nucleotide sequence ID" value="NZ_CP015963.1"/>
</dbReference>
<organism evidence="3 4">
    <name type="scientific">Altererythrobacter ishigakiensis</name>
    <dbReference type="NCBI Taxonomy" id="476157"/>
    <lineage>
        <taxon>Bacteria</taxon>
        <taxon>Pseudomonadati</taxon>
        <taxon>Pseudomonadota</taxon>
        <taxon>Alphaproteobacteria</taxon>
        <taxon>Sphingomonadales</taxon>
        <taxon>Erythrobacteraceae</taxon>
        <taxon>Altererythrobacter</taxon>
    </lineage>
</organism>
<dbReference type="SUPFAM" id="SSF54506">
    <property type="entry name" value="Diaminopimelate epimerase-like"/>
    <property type="match status" value="1"/>
</dbReference>
<comment type="similarity">
    <text evidence="1">Belongs to the PhzF family.</text>
</comment>
<dbReference type="OrthoDB" id="9788221at2"/>
<name>A0A562USL0_9SPHN</name>
<keyword evidence="4" id="KW-1185">Reference proteome</keyword>
<dbReference type="GO" id="GO:0016853">
    <property type="term" value="F:isomerase activity"/>
    <property type="evidence" value="ECO:0007669"/>
    <property type="project" value="UniProtKB-KW"/>
</dbReference>
<dbReference type="PANTHER" id="PTHR13774:SF17">
    <property type="entry name" value="PHENAZINE BIOSYNTHESIS-LIKE DOMAIN-CONTAINING PROTEIN"/>
    <property type="match status" value="1"/>
</dbReference>
<reference evidence="3 4" key="1">
    <citation type="submission" date="2019-07" db="EMBL/GenBank/DDBJ databases">
        <title>Genomic Encyclopedia of Archaeal and Bacterial Type Strains, Phase II (KMG-II): from individual species to whole genera.</title>
        <authorList>
            <person name="Goeker M."/>
        </authorList>
    </citation>
    <scope>NUCLEOTIDE SEQUENCE [LARGE SCALE GENOMIC DNA]</scope>
    <source>
        <strain evidence="3 4">ATCC BAA-2084</strain>
    </source>
</reference>
<dbReference type="Gene3D" id="3.10.310.10">
    <property type="entry name" value="Diaminopimelate Epimerase, Chain A, domain 1"/>
    <property type="match status" value="2"/>
</dbReference>
<comment type="caution">
    <text evidence="3">The sequence shown here is derived from an EMBL/GenBank/DDBJ whole genome shotgun (WGS) entry which is preliminary data.</text>
</comment>
<dbReference type="InterPro" id="IPR003719">
    <property type="entry name" value="Phenazine_PhzF-like"/>
</dbReference>
<proteinExistence type="inferred from homology"/>